<accession>A0A8B6CWX1</accession>
<dbReference type="OrthoDB" id="10308102at2759"/>
<keyword evidence="1" id="KW-1133">Transmembrane helix</keyword>
<protein>
    <submittedName>
        <fullName evidence="2">Uncharacterized protein</fullName>
    </submittedName>
</protein>
<feature type="transmembrane region" description="Helical" evidence="1">
    <location>
        <begin position="68"/>
        <end position="86"/>
    </location>
</feature>
<reference evidence="2" key="1">
    <citation type="submission" date="2018-11" db="EMBL/GenBank/DDBJ databases">
        <authorList>
            <person name="Alioto T."/>
            <person name="Alioto T."/>
        </authorList>
    </citation>
    <scope>NUCLEOTIDE SEQUENCE</scope>
</reference>
<feature type="transmembrane region" description="Helical" evidence="1">
    <location>
        <begin position="133"/>
        <end position="156"/>
    </location>
</feature>
<evidence type="ECO:0000256" key="1">
    <source>
        <dbReference type="SAM" id="Phobius"/>
    </source>
</evidence>
<dbReference type="AlphaFoldDB" id="A0A8B6CWX1"/>
<organism evidence="2 3">
    <name type="scientific">Mytilus galloprovincialis</name>
    <name type="common">Mediterranean mussel</name>
    <dbReference type="NCBI Taxonomy" id="29158"/>
    <lineage>
        <taxon>Eukaryota</taxon>
        <taxon>Metazoa</taxon>
        <taxon>Spiralia</taxon>
        <taxon>Lophotrochozoa</taxon>
        <taxon>Mollusca</taxon>
        <taxon>Bivalvia</taxon>
        <taxon>Autobranchia</taxon>
        <taxon>Pteriomorphia</taxon>
        <taxon>Mytilida</taxon>
        <taxon>Mytiloidea</taxon>
        <taxon>Mytilidae</taxon>
        <taxon>Mytilinae</taxon>
        <taxon>Mytilus</taxon>
    </lineage>
</organism>
<sequence>MPLKTDITLWLLTRFLWPPDLDEDPIKIEQLYLGRLLTVRFLFGLIVTLSLIFYVWKVQGFKSHKITVRIMGGYVICLVILTIIVLDTEQLYHHYWYQEHLGRLTVCFKLSEIVLDVFTMSQCTYPKREDIRMIGGIAATSYSLDFVEILLIWFGVTID</sequence>
<dbReference type="EMBL" id="UYJE01002508">
    <property type="protein sequence ID" value="VDI11400.1"/>
    <property type="molecule type" value="Genomic_DNA"/>
</dbReference>
<dbReference type="Proteomes" id="UP000596742">
    <property type="component" value="Unassembled WGS sequence"/>
</dbReference>
<evidence type="ECO:0000313" key="3">
    <source>
        <dbReference type="Proteomes" id="UP000596742"/>
    </source>
</evidence>
<keyword evidence="3" id="KW-1185">Reference proteome</keyword>
<name>A0A8B6CWX1_MYTGA</name>
<proteinExistence type="predicted"/>
<gene>
    <name evidence="2" type="ORF">MGAL_10B060695</name>
</gene>
<evidence type="ECO:0000313" key="2">
    <source>
        <dbReference type="EMBL" id="VDI11400.1"/>
    </source>
</evidence>
<keyword evidence="1" id="KW-0472">Membrane</keyword>
<feature type="transmembrane region" description="Helical" evidence="1">
    <location>
        <begin position="37"/>
        <end position="56"/>
    </location>
</feature>
<comment type="caution">
    <text evidence="2">The sequence shown here is derived from an EMBL/GenBank/DDBJ whole genome shotgun (WGS) entry which is preliminary data.</text>
</comment>
<keyword evidence="1" id="KW-0812">Transmembrane</keyword>